<dbReference type="OrthoDB" id="7024319at2"/>
<reference evidence="2" key="1">
    <citation type="submission" date="2017-06" db="EMBL/GenBank/DDBJ databases">
        <authorList>
            <person name="Varghese N."/>
            <person name="Submissions S."/>
        </authorList>
    </citation>
    <scope>NUCLEOTIDE SEQUENCE [LARGE SCALE GENOMIC DNA]</scope>
    <source>
        <strain evidence="2">DSM 22348</strain>
    </source>
</reference>
<proteinExistence type="predicted"/>
<dbReference type="AlphaFoldDB" id="A0A239LID0"/>
<sequence length="50" mass="5265">MRRFAFLLAGLTLAMFLSAVYVSKPSVAGQAVASHVGHPVASIGEVFRGF</sequence>
<keyword evidence="2" id="KW-1185">Reference proteome</keyword>
<dbReference type="RefSeq" id="WP_042129228.1">
    <property type="nucleotide sequence ID" value="NZ_FZOL01000037.1"/>
</dbReference>
<dbReference type="EMBL" id="FZOL01000037">
    <property type="protein sequence ID" value="SNT30211.1"/>
    <property type="molecule type" value="Genomic_DNA"/>
</dbReference>
<organism evidence="1 2">
    <name type="scientific">Pseudomonas japonica</name>
    <dbReference type="NCBI Taxonomy" id="256466"/>
    <lineage>
        <taxon>Bacteria</taxon>
        <taxon>Pseudomonadati</taxon>
        <taxon>Pseudomonadota</taxon>
        <taxon>Gammaproteobacteria</taxon>
        <taxon>Pseudomonadales</taxon>
        <taxon>Pseudomonadaceae</taxon>
        <taxon>Pseudomonas</taxon>
    </lineage>
</organism>
<dbReference type="Proteomes" id="UP000198407">
    <property type="component" value="Unassembled WGS sequence"/>
</dbReference>
<gene>
    <name evidence="1" type="ORF">SAMN05444352_13713</name>
</gene>
<accession>A0A239LID0</accession>
<protein>
    <submittedName>
        <fullName evidence="1">Uncharacterized protein</fullName>
    </submittedName>
</protein>
<evidence type="ECO:0000313" key="2">
    <source>
        <dbReference type="Proteomes" id="UP000198407"/>
    </source>
</evidence>
<name>A0A239LID0_9PSED</name>
<evidence type="ECO:0000313" key="1">
    <source>
        <dbReference type="EMBL" id="SNT30211.1"/>
    </source>
</evidence>